<dbReference type="PANTHER" id="PTHR18964:SF149">
    <property type="entry name" value="BIFUNCTIONAL UDP-N-ACETYLGLUCOSAMINE 2-EPIMERASE_N-ACETYLMANNOSAMINE KINASE"/>
    <property type="match status" value="1"/>
</dbReference>
<dbReference type="InterPro" id="IPR036390">
    <property type="entry name" value="WH_DNA-bd_sf"/>
</dbReference>
<dbReference type="Pfam" id="PF00480">
    <property type="entry name" value="ROK"/>
    <property type="match status" value="1"/>
</dbReference>
<organism evidence="3 4">
    <name type="scientific">Candidatus Chloroploca mongolica</name>
    <dbReference type="NCBI Taxonomy" id="2528176"/>
    <lineage>
        <taxon>Bacteria</taxon>
        <taxon>Bacillati</taxon>
        <taxon>Chloroflexota</taxon>
        <taxon>Chloroflexia</taxon>
        <taxon>Chloroflexales</taxon>
        <taxon>Chloroflexineae</taxon>
        <taxon>Oscillochloridaceae</taxon>
        <taxon>Candidatus Chloroploca</taxon>
    </lineage>
</organism>
<evidence type="ECO:0000313" key="3">
    <source>
        <dbReference type="EMBL" id="MBP1464521.1"/>
    </source>
</evidence>
<gene>
    <name evidence="3" type="ORF">EYB53_002250</name>
</gene>
<proteinExistence type="inferred from homology"/>
<dbReference type="InterPro" id="IPR049874">
    <property type="entry name" value="ROK_cs"/>
</dbReference>
<comment type="caution">
    <text evidence="3">The sequence shown here is derived from an EMBL/GenBank/DDBJ whole genome shotgun (WGS) entry which is preliminary data.</text>
</comment>
<reference evidence="3 4" key="1">
    <citation type="submission" date="2021-03" db="EMBL/GenBank/DDBJ databases">
        <authorList>
            <person name="Grouzdev D.S."/>
        </authorList>
    </citation>
    <scope>NUCLEOTIDE SEQUENCE [LARGE SCALE GENOMIC DNA]</scope>
    <source>
        <strain evidence="3 4">M50-1</strain>
    </source>
</reference>
<dbReference type="Gene3D" id="3.30.420.40">
    <property type="match status" value="2"/>
</dbReference>
<comment type="similarity">
    <text evidence="1">Belongs to the ROK (NagC/XylR) family.</text>
</comment>
<dbReference type="Gene3D" id="1.10.10.10">
    <property type="entry name" value="Winged helix-like DNA-binding domain superfamily/Winged helix DNA-binding domain"/>
    <property type="match status" value="1"/>
</dbReference>
<dbReference type="PANTHER" id="PTHR18964">
    <property type="entry name" value="ROK (REPRESSOR, ORF, KINASE) FAMILY"/>
    <property type="match status" value="1"/>
</dbReference>
<dbReference type="InterPro" id="IPR000600">
    <property type="entry name" value="ROK"/>
</dbReference>
<dbReference type="Proteomes" id="UP001193081">
    <property type="component" value="Unassembled WGS sequence"/>
</dbReference>
<name>A0ABS4D508_9CHLR</name>
<protein>
    <submittedName>
        <fullName evidence="3">ROK family protein</fullName>
    </submittedName>
</protein>
<dbReference type="Pfam" id="PF12802">
    <property type="entry name" value="MarR_2"/>
    <property type="match status" value="1"/>
</dbReference>
<dbReference type="PROSITE" id="PS01125">
    <property type="entry name" value="ROK"/>
    <property type="match status" value="1"/>
</dbReference>
<dbReference type="InterPro" id="IPR043129">
    <property type="entry name" value="ATPase_NBD"/>
</dbReference>
<dbReference type="InterPro" id="IPR000835">
    <property type="entry name" value="HTH_MarR-typ"/>
</dbReference>
<dbReference type="InterPro" id="IPR036388">
    <property type="entry name" value="WH-like_DNA-bd_sf"/>
</dbReference>
<sequence>MDPLLEKATRQHTKEHNSRLLLRTIYEYGAISRADLARLTQLTRATVSDAVGELLERGLLEEVGHGTVAIGRTPILLSVVADARQVAAISVTNERVVGALVNLRGELRASVTLDVPSCDGEAILETIYAVADQLRRTAEHPLLGIGINTPGLIDVERGTVVRAVDFGWVDLPLRALVQERCQLPVYLANDSHSLALAEYMFGQAQGTPDLIVVKVGNGIGAGIVLGDRLYTGEGNGAGEIGHLVVAEDGPLCKCGNRGCLETVASSAAILRQARELRLTQPSALSAEPTLEELAHLAEAGDPLARAVIADAGRYLGIALASLVSVLNIRRVLITGHVAPLGELLRKAVVTNLARRCLPALAHATVVEVVALGPDAPLLGAAAPLLTFELGIERLFRP</sequence>
<dbReference type="EMBL" id="SIJK02000002">
    <property type="protein sequence ID" value="MBP1464521.1"/>
    <property type="molecule type" value="Genomic_DNA"/>
</dbReference>
<dbReference type="SUPFAM" id="SSF53067">
    <property type="entry name" value="Actin-like ATPase domain"/>
    <property type="match status" value="1"/>
</dbReference>
<feature type="domain" description="HTH marR-type" evidence="2">
    <location>
        <begin position="21"/>
        <end position="63"/>
    </location>
</feature>
<keyword evidence="4" id="KW-1185">Reference proteome</keyword>
<evidence type="ECO:0000259" key="2">
    <source>
        <dbReference type="Pfam" id="PF12802"/>
    </source>
</evidence>
<accession>A0ABS4D508</accession>
<evidence type="ECO:0000256" key="1">
    <source>
        <dbReference type="ARBA" id="ARBA00006479"/>
    </source>
</evidence>
<dbReference type="RefSeq" id="WP_135476303.1">
    <property type="nucleotide sequence ID" value="NZ_SIJK02000002.1"/>
</dbReference>
<evidence type="ECO:0000313" key="4">
    <source>
        <dbReference type="Proteomes" id="UP001193081"/>
    </source>
</evidence>
<dbReference type="SUPFAM" id="SSF46785">
    <property type="entry name" value="Winged helix' DNA-binding domain"/>
    <property type="match status" value="1"/>
</dbReference>